<dbReference type="SMART" id="SM00342">
    <property type="entry name" value="HTH_ARAC"/>
    <property type="match status" value="1"/>
</dbReference>
<sequence length="352" mass="37167">MTALAILLAGYSVFSAAAVALTHLGGDQYRGLPQSRAMGLLLLLALSGLQLAHFADLYLGQAWTGSLAYRIALFVVAPSFYLFSRAVLHPLAAPVQGARLAVHGIPLLVAPWLAPPLALPAAFLLGAGYLLWLGRSLLALRQARARFHAEMALLGTACAIALGVSVLGLAPTLLPAQVFVSLYACAIGLALLLVQISLGLRPQLAVEVREAVQTGYAQTTLGKVDCDAALARLQGLMARDRAFTDPDLSLAGLAAQLDLSPHQLSELLNARLGKSLSRYLREWRIGAATTLLCEEPSASVLSVGLNVGFTSQSTFYEAFREIEGMTPGQYRTLHSPPAGRAKAPQASIGIPE</sequence>
<dbReference type="OrthoDB" id="9816011at2"/>
<feature type="transmembrane region" description="Helical" evidence="4">
    <location>
        <begin position="71"/>
        <end position="92"/>
    </location>
</feature>
<dbReference type="InterPro" id="IPR018062">
    <property type="entry name" value="HTH_AraC-typ_CS"/>
</dbReference>
<keyword evidence="7" id="KW-1185">Reference proteome</keyword>
<accession>A0A368XWX0</accession>
<dbReference type="RefSeq" id="WP_114468820.1">
    <property type="nucleotide sequence ID" value="NZ_QPJK01000004.1"/>
</dbReference>
<evidence type="ECO:0000313" key="7">
    <source>
        <dbReference type="Proteomes" id="UP000252884"/>
    </source>
</evidence>
<evidence type="ECO:0000313" key="6">
    <source>
        <dbReference type="EMBL" id="RCW71616.1"/>
    </source>
</evidence>
<dbReference type="PRINTS" id="PR00032">
    <property type="entry name" value="HTHARAC"/>
</dbReference>
<keyword evidence="4" id="KW-0812">Transmembrane</keyword>
<feature type="transmembrane region" description="Helical" evidence="4">
    <location>
        <begin position="112"/>
        <end position="132"/>
    </location>
</feature>
<dbReference type="InterPro" id="IPR018060">
    <property type="entry name" value="HTH_AraC"/>
</dbReference>
<evidence type="ECO:0000256" key="1">
    <source>
        <dbReference type="ARBA" id="ARBA00023015"/>
    </source>
</evidence>
<protein>
    <submittedName>
        <fullName evidence="6">AraC-like DNA-binding protein</fullName>
    </submittedName>
</protein>
<dbReference type="AlphaFoldDB" id="A0A368XWX0"/>
<dbReference type="PANTHER" id="PTHR43280:SF29">
    <property type="entry name" value="ARAC-FAMILY TRANSCRIPTIONAL REGULATOR"/>
    <property type="match status" value="1"/>
</dbReference>
<dbReference type="InterPro" id="IPR020449">
    <property type="entry name" value="Tscrpt_reg_AraC-type_HTH"/>
</dbReference>
<proteinExistence type="predicted"/>
<dbReference type="GO" id="GO:0043565">
    <property type="term" value="F:sequence-specific DNA binding"/>
    <property type="evidence" value="ECO:0007669"/>
    <property type="project" value="InterPro"/>
</dbReference>
<dbReference type="Gene3D" id="1.10.10.60">
    <property type="entry name" value="Homeodomain-like"/>
    <property type="match status" value="1"/>
</dbReference>
<dbReference type="PANTHER" id="PTHR43280">
    <property type="entry name" value="ARAC-FAMILY TRANSCRIPTIONAL REGULATOR"/>
    <property type="match status" value="1"/>
</dbReference>
<evidence type="ECO:0000259" key="5">
    <source>
        <dbReference type="PROSITE" id="PS01124"/>
    </source>
</evidence>
<evidence type="ECO:0000256" key="2">
    <source>
        <dbReference type="ARBA" id="ARBA00023125"/>
    </source>
</evidence>
<gene>
    <name evidence="6" type="ORF">DES41_104436</name>
</gene>
<dbReference type="InterPro" id="IPR009057">
    <property type="entry name" value="Homeodomain-like_sf"/>
</dbReference>
<dbReference type="Proteomes" id="UP000252884">
    <property type="component" value="Unassembled WGS sequence"/>
</dbReference>
<evidence type="ECO:0000256" key="3">
    <source>
        <dbReference type="ARBA" id="ARBA00023163"/>
    </source>
</evidence>
<dbReference type="SUPFAM" id="SSF46689">
    <property type="entry name" value="Homeodomain-like"/>
    <property type="match status" value="1"/>
</dbReference>
<keyword evidence="2 6" id="KW-0238">DNA-binding</keyword>
<dbReference type="PROSITE" id="PS00041">
    <property type="entry name" value="HTH_ARAC_FAMILY_1"/>
    <property type="match status" value="1"/>
</dbReference>
<feature type="transmembrane region" description="Helical" evidence="4">
    <location>
        <begin position="180"/>
        <end position="200"/>
    </location>
</feature>
<keyword evidence="3" id="KW-0804">Transcription</keyword>
<feature type="transmembrane region" description="Helical" evidence="4">
    <location>
        <begin position="38"/>
        <end position="59"/>
    </location>
</feature>
<organism evidence="6 7">
    <name type="scientific">Pseudorhodoferax soli</name>
    <dbReference type="NCBI Taxonomy" id="545864"/>
    <lineage>
        <taxon>Bacteria</taxon>
        <taxon>Pseudomonadati</taxon>
        <taxon>Pseudomonadota</taxon>
        <taxon>Betaproteobacteria</taxon>
        <taxon>Burkholderiales</taxon>
        <taxon>Comamonadaceae</taxon>
    </lineage>
</organism>
<comment type="caution">
    <text evidence="6">The sequence shown here is derived from an EMBL/GenBank/DDBJ whole genome shotgun (WGS) entry which is preliminary data.</text>
</comment>
<dbReference type="Pfam" id="PF12833">
    <property type="entry name" value="HTH_18"/>
    <property type="match status" value="1"/>
</dbReference>
<dbReference type="EMBL" id="QPJK01000004">
    <property type="protein sequence ID" value="RCW71616.1"/>
    <property type="molecule type" value="Genomic_DNA"/>
</dbReference>
<keyword evidence="4" id="KW-0472">Membrane</keyword>
<feature type="domain" description="HTH araC/xylS-type" evidence="5">
    <location>
        <begin position="227"/>
        <end position="333"/>
    </location>
</feature>
<name>A0A368XWX0_9BURK</name>
<keyword evidence="1" id="KW-0805">Transcription regulation</keyword>
<feature type="transmembrane region" description="Helical" evidence="4">
    <location>
        <begin position="152"/>
        <end position="174"/>
    </location>
</feature>
<evidence type="ECO:0000256" key="4">
    <source>
        <dbReference type="SAM" id="Phobius"/>
    </source>
</evidence>
<keyword evidence="4" id="KW-1133">Transmembrane helix</keyword>
<dbReference type="PROSITE" id="PS01124">
    <property type="entry name" value="HTH_ARAC_FAMILY_2"/>
    <property type="match status" value="1"/>
</dbReference>
<reference evidence="6 7" key="1">
    <citation type="submission" date="2018-07" db="EMBL/GenBank/DDBJ databases">
        <title>Genomic Encyclopedia of Type Strains, Phase IV (KMG-IV): sequencing the most valuable type-strain genomes for metagenomic binning, comparative biology and taxonomic classification.</title>
        <authorList>
            <person name="Goeker M."/>
        </authorList>
    </citation>
    <scope>NUCLEOTIDE SEQUENCE [LARGE SCALE GENOMIC DNA]</scope>
    <source>
        <strain evidence="6 7">DSM 21634</strain>
    </source>
</reference>
<dbReference type="GO" id="GO:0003700">
    <property type="term" value="F:DNA-binding transcription factor activity"/>
    <property type="evidence" value="ECO:0007669"/>
    <property type="project" value="InterPro"/>
</dbReference>